<name>A0A0C1Z8E5_9VIBR</name>
<dbReference type="RefSeq" id="WP_020194429.1">
    <property type="nucleotide sequence ID" value="NZ_BAOH01000005.1"/>
</dbReference>
<evidence type="ECO:0000313" key="3">
    <source>
        <dbReference type="Proteomes" id="UP000031586"/>
    </source>
</evidence>
<dbReference type="PATRIC" id="fig|1229493.5.peg.1073"/>
<gene>
    <name evidence="2" type="ORF">H735_09940</name>
</gene>
<comment type="caution">
    <text evidence="2">The sequence shown here is derived from an EMBL/GenBank/DDBJ whole genome shotgun (WGS) entry which is preliminary data.</text>
</comment>
<reference evidence="2 3" key="1">
    <citation type="submission" date="2014-07" db="EMBL/GenBank/DDBJ databases">
        <title>Unique and conserved regions in Vibrio harveyi and related species in comparison with the shrimp pathogen Vibrio harveyi CAIM 1792.</title>
        <authorList>
            <person name="Espinoza-Valles I."/>
            <person name="Vora G."/>
            <person name="Leekitcharoenphon P."/>
            <person name="Ussery D."/>
            <person name="Hoj L."/>
            <person name="Gomez-Gil B."/>
        </authorList>
    </citation>
    <scope>NUCLEOTIDE SEQUENCE [LARGE SCALE GENOMIC DNA]</scope>
    <source>
        <strain evidence="3">CAIM 1854 / LMG 25443</strain>
    </source>
</reference>
<sequence length="111" mass="12636">MNNSAQQSEVLVTDLSSLQINDVIRISDGTKKPPMHHTRKLADWENQNQVCLFNGLVEGGERLSVKDKPVPSAVYYVDLANLQVFKQSEEQAESYTPMETPTRRQLPKFPY</sequence>
<dbReference type="AlphaFoldDB" id="A0A0C1Z8E5"/>
<feature type="region of interest" description="Disordered" evidence="1">
    <location>
        <begin position="88"/>
        <end position="111"/>
    </location>
</feature>
<evidence type="ECO:0000256" key="1">
    <source>
        <dbReference type="SAM" id="MobiDB-lite"/>
    </source>
</evidence>
<protein>
    <submittedName>
        <fullName evidence="2">Uncharacterized protein</fullName>
    </submittedName>
</protein>
<evidence type="ECO:0000313" key="2">
    <source>
        <dbReference type="EMBL" id="KIF53240.1"/>
    </source>
</evidence>
<organism evidence="2 3">
    <name type="scientific">Vibrio owensii CAIM 1854 = LMG 25443</name>
    <dbReference type="NCBI Taxonomy" id="1229493"/>
    <lineage>
        <taxon>Bacteria</taxon>
        <taxon>Pseudomonadati</taxon>
        <taxon>Pseudomonadota</taxon>
        <taxon>Gammaproteobacteria</taxon>
        <taxon>Vibrionales</taxon>
        <taxon>Vibrionaceae</taxon>
        <taxon>Vibrio</taxon>
    </lineage>
</organism>
<proteinExistence type="predicted"/>
<accession>A0A0C1Z8E5</accession>
<dbReference type="EMBL" id="JPRD01000015">
    <property type="protein sequence ID" value="KIF53240.1"/>
    <property type="molecule type" value="Genomic_DNA"/>
</dbReference>
<dbReference type="Proteomes" id="UP000031586">
    <property type="component" value="Unassembled WGS sequence"/>
</dbReference>